<dbReference type="EMBL" id="KI925458">
    <property type="protein sequence ID" value="ETW81486.1"/>
    <property type="molecule type" value="Genomic_DNA"/>
</dbReference>
<feature type="region of interest" description="Disordered" evidence="1">
    <location>
        <begin position="101"/>
        <end position="281"/>
    </location>
</feature>
<accession>W4K8U4</accession>
<proteinExistence type="predicted"/>
<evidence type="ECO:0000256" key="1">
    <source>
        <dbReference type="SAM" id="MobiDB-lite"/>
    </source>
</evidence>
<dbReference type="KEGG" id="hir:HETIRDRAFT_409391"/>
<name>W4K8U4_HETIT</name>
<feature type="compositionally biased region" description="Basic and acidic residues" evidence="1">
    <location>
        <begin position="216"/>
        <end position="231"/>
    </location>
</feature>
<gene>
    <name evidence="2" type="ORF">HETIRDRAFT_409391</name>
</gene>
<dbReference type="RefSeq" id="XP_009546129.1">
    <property type="nucleotide sequence ID" value="XM_009547834.1"/>
</dbReference>
<feature type="compositionally biased region" description="Basic and acidic residues" evidence="1">
    <location>
        <begin position="130"/>
        <end position="157"/>
    </location>
</feature>
<protein>
    <submittedName>
        <fullName evidence="2">Uncharacterized protein</fullName>
    </submittedName>
</protein>
<keyword evidence="3" id="KW-1185">Reference proteome</keyword>
<feature type="compositionally biased region" description="Polar residues" evidence="1">
    <location>
        <begin position="58"/>
        <end position="69"/>
    </location>
</feature>
<dbReference type="HOGENOM" id="CLU_990645_0_0_1"/>
<evidence type="ECO:0000313" key="2">
    <source>
        <dbReference type="EMBL" id="ETW81486.1"/>
    </source>
</evidence>
<dbReference type="AlphaFoldDB" id="W4K8U4"/>
<reference evidence="2 3" key="1">
    <citation type="journal article" date="2012" name="New Phytol.">
        <title>Insight into trade-off between wood decay and parasitism from the genome of a fungal forest pathogen.</title>
        <authorList>
            <person name="Olson A."/>
            <person name="Aerts A."/>
            <person name="Asiegbu F."/>
            <person name="Belbahri L."/>
            <person name="Bouzid O."/>
            <person name="Broberg A."/>
            <person name="Canback B."/>
            <person name="Coutinho P.M."/>
            <person name="Cullen D."/>
            <person name="Dalman K."/>
            <person name="Deflorio G."/>
            <person name="van Diepen L.T."/>
            <person name="Dunand C."/>
            <person name="Duplessis S."/>
            <person name="Durling M."/>
            <person name="Gonthier P."/>
            <person name="Grimwood J."/>
            <person name="Fossdal C.G."/>
            <person name="Hansson D."/>
            <person name="Henrissat B."/>
            <person name="Hietala A."/>
            <person name="Himmelstrand K."/>
            <person name="Hoffmeister D."/>
            <person name="Hogberg N."/>
            <person name="James T.Y."/>
            <person name="Karlsson M."/>
            <person name="Kohler A."/>
            <person name="Kues U."/>
            <person name="Lee Y.H."/>
            <person name="Lin Y.C."/>
            <person name="Lind M."/>
            <person name="Lindquist E."/>
            <person name="Lombard V."/>
            <person name="Lucas S."/>
            <person name="Lunden K."/>
            <person name="Morin E."/>
            <person name="Murat C."/>
            <person name="Park J."/>
            <person name="Raffaello T."/>
            <person name="Rouze P."/>
            <person name="Salamov A."/>
            <person name="Schmutz J."/>
            <person name="Solheim H."/>
            <person name="Stahlberg J."/>
            <person name="Velez H."/>
            <person name="de Vries R.P."/>
            <person name="Wiebenga A."/>
            <person name="Woodward S."/>
            <person name="Yakovlev I."/>
            <person name="Garbelotto M."/>
            <person name="Martin F."/>
            <person name="Grigoriev I.V."/>
            <person name="Stenlid J."/>
        </authorList>
    </citation>
    <scope>NUCLEOTIDE SEQUENCE [LARGE SCALE GENOMIC DNA]</scope>
    <source>
        <strain evidence="2 3">TC 32-1</strain>
    </source>
</reference>
<dbReference type="GeneID" id="20672769"/>
<feature type="region of interest" description="Disordered" evidence="1">
    <location>
        <begin position="1"/>
        <end position="82"/>
    </location>
</feature>
<sequence length="281" mass="29827">MPVPSVPRRALPPRKKTPKTPSTPAMPEPAPEPTSSLEPTNVLGASVHVSPSAYGGESSVTEAQATASGDRQEEVGNVNASAEDYFDHSVALAHDRPAVVATASTEIHDDPIAEDDVAEAERATSPSSDARPESPDDPEVYLKPKRDIEPEPAHDPELAVEPLTPLADAPSEDPAGEGQRSDEVEDEEDEAARRQRIAQRLAQMGGVNPLSAPREPSPEHEETGDVPRKSSLEAAPGNRDSNVPVHNFEPTSTPSEPRGSTEGVGLVRKTVGDEITEDGEY</sequence>
<evidence type="ECO:0000313" key="3">
    <source>
        <dbReference type="Proteomes" id="UP000030671"/>
    </source>
</evidence>
<organism evidence="2 3">
    <name type="scientific">Heterobasidion irregulare (strain TC 32-1)</name>
    <dbReference type="NCBI Taxonomy" id="747525"/>
    <lineage>
        <taxon>Eukaryota</taxon>
        <taxon>Fungi</taxon>
        <taxon>Dikarya</taxon>
        <taxon>Basidiomycota</taxon>
        <taxon>Agaricomycotina</taxon>
        <taxon>Agaricomycetes</taxon>
        <taxon>Russulales</taxon>
        <taxon>Bondarzewiaceae</taxon>
        <taxon>Heterobasidion</taxon>
        <taxon>Heterobasidion annosum species complex</taxon>
    </lineage>
</organism>
<dbReference type="Proteomes" id="UP000030671">
    <property type="component" value="Unassembled WGS sequence"/>
</dbReference>
<dbReference type="InParanoid" id="W4K8U4"/>